<evidence type="ECO:0000256" key="1">
    <source>
        <dbReference type="ARBA" id="ARBA00004251"/>
    </source>
</evidence>
<evidence type="ECO:0000256" key="13">
    <source>
        <dbReference type="ARBA" id="ARBA00063897"/>
    </source>
</evidence>
<dbReference type="Gene3D" id="3.10.250.10">
    <property type="entry name" value="SRCR-like domain"/>
    <property type="match status" value="2"/>
</dbReference>
<dbReference type="AlphaFoldDB" id="A0AAW0HN09"/>
<evidence type="ECO:0000256" key="2">
    <source>
        <dbReference type="ARBA" id="ARBA00022475"/>
    </source>
</evidence>
<keyword evidence="9 15" id="KW-1015">Disulfide bond</keyword>
<evidence type="ECO:0000256" key="9">
    <source>
        <dbReference type="ARBA" id="ARBA00023157"/>
    </source>
</evidence>
<proteinExistence type="predicted"/>
<dbReference type="InterPro" id="IPR036772">
    <property type="entry name" value="SRCR-like_dom_sf"/>
</dbReference>
<dbReference type="InterPro" id="IPR001190">
    <property type="entry name" value="SRCR"/>
</dbReference>
<dbReference type="SUPFAM" id="SSF56487">
    <property type="entry name" value="SRCR-like"/>
    <property type="match status" value="2"/>
</dbReference>
<keyword evidence="2" id="KW-1003">Cell membrane</keyword>
<feature type="domain" description="SRCR" evidence="17">
    <location>
        <begin position="140"/>
        <end position="249"/>
    </location>
</feature>
<dbReference type="PANTHER" id="PTHR47309:SF1">
    <property type="entry name" value="T-CELL SURFACE GLYCOPROTEIN CD5"/>
    <property type="match status" value="1"/>
</dbReference>
<protein>
    <recommendedName>
        <fullName evidence="14">T-cell surface glycoprotein CD5</fullName>
    </recommendedName>
</protein>
<evidence type="ECO:0000256" key="14">
    <source>
        <dbReference type="ARBA" id="ARBA00068568"/>
    </source>
</evidence>
<sequence>MTLLFAMVSPDWMTQVTLSGLNSKCQGKLEVHMEGLWRTVCSFSWSWKQDLWRNPHQVSGVCQQLGCGDPLVLGHFSLLNRSQHQILCHGPLGSFSNCSKNSPARCLPLTLICQEPLRMTPPPTTAPPTTMPEPTAPPRLQLVPGYKGLRCAGVVEFYNGSRGGTILYEAKDRPLGLGNLICNALQCGSFLTHLSGPEAAGTPAPGEPKGPKPLPVRWEAQNASCASLEQCFQKTTPQEGSRALSVICSGFQPKVQSRLVGGSSVCEGIAEVRQGSQWAALCDSSMARGRVRWEELCQEQQCGNLLSFRALDADRTTPGLICTQEKLSRCYQLQKRNTCKRVFVTCQDPNPAGLAAGTVASIILTLVLLVVLLVMCGPLIYKKLVKKFRQKKQRQWIGPTGVNQNALEGALHRSSTQPDNSSDSDYDLQVAQRL</sequence>
<keyword evidence="19" id="KW-1185">Reference proteome</keyword>
<evidence type="ECO:0000256" key="4">
    <source>
        <dbReference type="ARBA" id="ARBA00022692"/>
    </source>
</evidence>
<dbReference type="GO" id="GO:0005886">
    <property type="term" value="C:plasma membrane"/>
    <property type="evidence" value="ECO:0007669"/>
    <property type="project" value="UniProtKB-SubCell"/>
</dbReference>
<dbReference type="FunFam" id="3.10.250.10:FF:000030">
    <property type="entry name" value="T-cell surface glycoprotein CD5"/>
    <property type="match status" value="1"/>
</dbReference>
<evidence type="ECO:0000256" key="11">
    <source>
        <dbReference type="ARBA" id="ARBA00023180"/>
    </source>
</evidence>
<dbReference type="Proteomes" id="UP001488838">
    <property type="component" value="Unassembled WGS sequence"/>
</dbReference>
<comment type="function">
    <text evidence="12">Lymphoid-specific receptor expressed by all T-cells and in a subset of B-cells known as B1a cells. Plays a role in the regulation of TCR and BCR signaling, thymocyte selection, T-cell effector differentiation and immune tolerance. Acts by interacting with several ligands expressed on B-cells such as CD5L or CD72 and thereby plays an important role in contact-mediated, T-dependent B-cell activation and in the maintenance of regulatory T and B-cell homeostasis. Functions as a negative regulator of TCR signaling during thymocyte development by associating with several signaling proteins including LCK, CD3Z chain, PI3K or CBL. Mechanistically, co-engagement of CD3 with CD5 enhances phosphorylated CBL recruitment leading to increased VAV1 phosphorylation and degradation. Modulates B-cell biology through ERK1/2 activation in a Ca(2+)-dependent pathway via the non-selective Ca(2+) channel TRPC1, leading to IL-10 production.</text>
</comment>
<keyword evidence="5" id="KW-0732">Signal</keyword>
<dbReference type="FunFam" id="3.10.250.10:FF:000028">
    <property type="entry name" value="T-cell surface glycoprotein CD5"/>
    <property type="match status" value="1"/>
</dbReference>
<evidence type="ECO:0000256" key="5">
    <source>
        <dbReference type="ARBA" id="ARBA00022729"/>
    </source>
</evidence>
<dbReference type="GO" id="GO:0031295">
    <property type="term" value="P:T cell costimulation"/>
    <property type="evidence" value="ECO:0007669"/>
    <property type="project" value="TreeGrafter"/>
</dbReference>
<dbReference type="EMBL" id="JBBHLL010000434">
    <property type="protein sequence ID" value="KAK7803033.1"/>
    <property type="molecule type" value="Genomic_DNA"/>
</dbReference>
<keyword evidence="11" id="KW-0325">Glycoprotein</keyword>
<keyword evidence="10" id="KW-0675">Receptor</keyword>
<keyword evidence="8 16" id="KW-0472">Membrane</keyword>
<comment type="subunit">
    <text evidence="13">Interacts with CD72/LYB-2. Interacts with PTPN6/SHP-1. Interacts with CBL. Interacts with CD5L.</text>
</comment>
<feature type="disulfide bond" evidence="15">
    <location>
        <begin position="88"/>
        <end position="98"/>
    </location>
</feature>
<accession>A0AAW0HN09</accession>
<dbReference type="PROSITE" id="PS50287">
    <property type="entry name" value="SRCR_2"/>
    <property type="match status" value="3"/>
</dbReference>
<evidence type="ECO:0000313" key="18">
    <source>
        <dbReference type="EMBL" id="KAK7803033.1"/>
    </source>
</evidence>
<comment type="caution">
    <text evidence="18">The sequence shown here is derived from an EMBL/GenBank/DDBJ whole genome shotgun (WGS) entry which is preliminary data.</text>
</comment>
<gene>
    <name evidence="18" type="ORF">U0070_010593</name>
</gene>
<evidence type="ECO:0000256" key="8">
    <source>
        <dbReference type="ARBA" id="ARBA00023136"/>
    </source>
</evidence>
<keyword evidence="4 16" id="KW-0812">Transmembrane</keyword>
<evidence type="ECO:0000313" key="19">
    <source>
        <dbReference type="Proteomes" id="UP001488838"/>
    </source>
</evidence>
<feature type="domain" description="SRCR" evidence="17">
    <location>
        <begin position="16"/>
        <end position="114"/>
    </location>
</feature>
<evidence type="ECO:0000256" key="6">
    <source>
        <dbReference type="ARBA" id="ARBA00022737"/>
    </source>
</evidence>
<keyword evidence="6" id="KW-0677">Repeat</keyword>
<evidence type="ECO:0000256" key="10">
    <source>
        <dbReference type="ARBA" id="ARBA00023170"/>
    </source>
</evidence>
<evidence type="ECO:0000256" key="15">
    <source>
        <dbReference type="PROSITE-ProRule" id="PRU00196"/>
    </source>
</evidence>
<dbReference type="InterPro" id="IPR003566">
    <property type="entry name" value="Tcell_CD5"/>
</dbReference>
<feature type="domain" description="SRCR" evidence="17">
    <location>
        <begin position="257"/>
        <end position="347"/>
    </location>
</feature>
<feature type="transmembrane region" description="Helical" evidence="16">
    <location>
        <begin position="354"/>
        <end position="381"/>
    </location>
</feature>
<dbReference type="PANTHER" id="PTHR47309">
    <property type="entry name" value="T-CELL SURFACE GLYCOPROTEIN CD5"/>
    <property type="match status" value="1"/>
</dbReference>
<organism evidence="18 19">
    <name type="scientific">Myodes glareolus</name>
    <name type="common">Bank vole</name>
    <name type="synonym">Clethrionomys glareolus</name>
    <dbReference type="NCBI Taxonomy" id="447135"/>
    <lineage>
        <taxon>Eukaryota</taxon>
        <taxon>Metazoa</taxon>
        <taxon>Chordata</taxon>
        <taxon>Craniata</taxon>
        <taxon>Vertebrata</taxon>
        <taxon>Euteleostomi</taxon>
        <taxon>Mammalia</taxon>
        <taxon>Eutheria</taxon>
        <taxon>Euarchontoglires</taxon>
        <taxon>Glires</taxon>
        <taxon>Rodentia</taxon>
        <taxon>Myomorpha</taxon>
        <taxon>Muroidea</taxon>
        <taxon>Cricetidae</taxon>
        <taxon>Arvicolinae</taxon>
        <taxon>Myodes</taxon>
    </lineage>
</organism>
<dbReference type="PRINTS" id="PR00258">
    <property type="entry name" value="SPERACTRCPTR"/>
</dbReference>
<name>A0AAW0HN09_MYOGA</name>
<dbReference type="Pfam" id="PF00530">
    <property type="entry name" value="SRCR"/>
    <property type="match status" value="1"/>
</dbReference>
<evidence type="ECO:0000259" key="17">
    <source>
        <dbReference type="PROSITE" id="PS50287"/>
    </source>
</evidence>
<comment type="subcellular location">
    <subcellularLocation>
        <location evidence="1">Cell membrane</location>
        <topology evidence="1">Single-pass type I membrane protein</topology>
    </subcellularLocation>
</comment>
<dbReference type="SMART" id="SM00202">
    <property type="entry name" value="SR"/>
    <property type="match status" value="1"/>
</dbReference>
<keyword evidence="7 16" id="KW-1133">Transmembrane helix</keyword>
<comment type="caution">
    <text evidence="15">Lacks conserved residue(s) required for the propagation of feature annotation.</text>
</comment>
<dbReference type="PRINTS" id="PR01409">
    <property type="entry name" value="TCELLCD5"/>
</dbReference>
<reference evidence="18 19" key="1">
    <citation type="journal article" date="2023" name="bioRxiv">
        <title>Conserved and derived expression patterns and positive selection on dental genes reveal complex evolutionary context of ever-growing rodent molars.</title>
        <authorList>
            <person name="Calamari Z.T."/>
            <person name="Song A."/>
            <person name="Cohen E."/>
            <person name="Akter M."/>
            <person name="Roy R.D."/>
            <person name="Hallikas O."/>
            <person name="Christensen M.M."/>
            <person name="Li P."/>
            <person name="Marangoni P."/>
            <person name="Jernvall J."/>
            <person name="Klein O.D."/>
        </authorList>
    </citation>
    <scope>NUCLEOTIDE SEQUENCE [LARGE SCALE GENOMIC DNA]</scope>
    <source>
        <strain evidence="18">V071</strain>
    </source>
</reference>
<evidence type="ECO:0000256" key="12">
    <source>
        <dbReference type="ARBA" id="ARBA00056739"/>
    </source>
</evidence>
<evidence type="ECO:0000256" key="16">
    <source>
        <dbReference type="SAM" id="Phobius"/>
    </source>
</evidence>
<evidence type="ECO:0000256" key="3">
    <source>
        <dbReference type="ARBA" id="ARBA00022553"/>
    </source>
</evidence>
<evidence type="ECO:0000256" key="7">
    <source>
        <dbReference type="ARBA" id="ARBA00022989"/>
    </source>
</evidence>
<keyword evidence="3" id="KW-0597">Phosphoprotein</keyword>